<evidence type="ECO:0000313" key="1">
    <source>
        <dbReference type="EMBL" id="GHE23372.1"/>
    </source>
</evidence>
<keyword evidence="2" id="KW-1185">Reference proteome</keyword>
<name>A0ABQ3HU97_9SPHI</name>
<evidence type="ECO:0000313" key="2">
    <source>
        <dbReference type="Proteomes" id="UP000620550"/>
    </source>
</evidence>
<dbReference type="EMBL" id="BNAF01000001">
    <property type="protein sequence ID" value="GHE23372.1"/>
    <property type="molecule type" value="Genomic_DNA"/>
</dbReference>
<organism evidence="1 2">
    <name type="scientific">Sphingobacterium griseoflavum</name>
    <dbReference type="NCBI Taxonomy" id="1474952"/>
    <lineage>
        <taxon>Bacteria</taxon>
        <taxon>Pseudomonadati</taxon>
        <taxon>Bacteroidota</taxon>
        <taxon>Sphingobacteriia</taxon>
        <taxon>Sphingobacteriales</taxon>
        <taxon>Sphingobacteriaceae</taxon>
        <taxon>Sphingobacterium</taxon>
    </lineage>
</organism>
<accession>A0ABQ3HU97</accession>
<sequence length="66" mass="7834">MHTFDFCSHPSKVNYPKKKQPSFRLVPKIKKQNNLCQEKILINRLLKIKMLKKRGVKTEIKPNKPC</sequence>
<gene>
    <name evidence="1" type="ORF">GCM10017764_03400</name>
</gene>
<proteinExistence type="predicted"/>
<reference evidence="2" key="1">
    <citation type="journal article" date="2019" name="Int. J. Syst. Evol. Microbiol.">
        <title>The Global Catalogue of Microorganisms (GCM) 10K type strain sequencing project: providing services to taxonomists for standard genome sequencing and annotation.</title>
        <authorList>
            <consortium name="The Broad Institute Genomics Platform"/>
            <consortium name="The Broad Institute Genome Sequencing Center for Infectious Disease"/>
            <person name="Wu L."/>
            <person name="Ma J."/>
        </authorList>
    </citation>
    <scope>NUCLEOTIDE SEQUENCE [LARGE SCALE GENOMIC DNA]</scope>
    <source>
        <strain evidence="2">CGMCC 1.12966</strain>
    </source>
</reference>
<protein>
    <submittedName>
        <fullName evidence="1">Uncharacterized protein</fullName>
    </submittedName>
</protein>
<comment type="caution">
    <text evidence="1">The sequence shown here is derived from an EMBL/GenBank/DDBJ whole genome shotgun (WGS) entry which is preliminary data.</text>
</comment>
<dbReference type="Proteomes" id="UP000620550">
    <property type="component" value="Unassembled WGS sequence"/>
</dbReference>